<evidence type="ECO:0000256" key="4">
    <source>
        <dbReference type="PROSITE-ProRule" id="PRU00335"/>
    </source>
</evidence>
<dbReference type="Pfam" id="PF00440">
    <property type="entry name" value="TetR_N"/>
    <property type="match status" value="1"/>
</dbReference>
<proteinExistence type="predicted"/>
<evidence type="ECO:0000313" key="7">
    <source>
        <dbReference type="Proteomes" id="UP001067235"/>
    </source>
</evidence>
<dbReference type="PANTHER" id="PTHR30055:SF151">
    <property type="entry name" value="TRANSCRIPTIONAL REGULATORY PROTEIN"/>
    <property type="match status" value="1"/>
</dbReference>
<accession>A0ABT4MPK8</accession>
<comment type="caution">
    <text evidence="6">The sequence shown here is derived from an EMBL/GenBank/DDBJ whole genome shotgun (WGS) entry which is preliminary data.</text>
</comment>
<feature type="DNA-binding region" description="H-T-H motif" evidence="4">
    <location>
        <begin position="37"/>
        <end position="56"/>
    </location>
</feature>
<gene>
    <name evidence="6" type="ORF">O4213_02980</name>
</gene>
<dbReference type="InterPro" id="IPR050109">
    <property type="entry name" value="HTH-type_TetR-like_transc_reg"/>
</dbReference>
<evidence type="ECO:0000313" key="6">
    <source>
        <dbReference type="EMBL" id="MCZ4548930.1"/>
    </source>
</evidence>
<dbReference type="PROSITE" id="PS50977">
    <property type="entry name" value="HTH_TETR_2"/>
    <property type="match status" value="1"/>
</dbReference>
<evidence type="ECO:0000256" key="1">
    <source>
        <dbReference type="ARBA" id="ARBA00023015"/>
    </source>
</evidence>
<dbReference type="RefSeq" id="WP_084835356.1">
    <property type="nucleotide sequence ID" value="NZ_JAPWIE010000001.1"/>
</dbReference>
<dbReference type="InterPro" id="IPR001647">
    <property type="entry name" value="HTH_TetR"/>
</dbReference>
<feature type="domain" description="HTH tetR-type" evidence="5">
    <location>
        <begin position="14"/>
        <end position="74"/>
    </location>
</feature>
<evidence type="ECO:0000256" key="3">
    <source>
        <dbReference type="ARBA" id="ARBA00023163"/>
    </source>
</evidence>
<dbReference type="EMBL" id="JAPWIE010000001">
    <property type="protein sequence ID" value="MCZ4548930.1"/>
    <property type="molecule type" value="Genomic_DNA"/>
</dbReference>
<keyword evidence="7" id="KW-1185">Reference proteome</keyword>
<dbReference type="SUPFAM" id="SSF48498">
    <property type="entry name" value="Tetracyclin repressor-like, C-terminal domain"/>
    <property type="match status" value="1"/>
</dbReference>
<dbReference type="Pfam" id="PF13305">
    <property type="entry name" value="TetR_C_33"/>
    <property type="match status" value="1"/>
</dbReference>
<sequence length="227" mass="24562">MAGAQEQQEPAAGQTVRERLIRSTVTLLAESGPEQLKVRTITDAAGVSTIAVYHHFGGLKELLQNVVAQGYSELAAVLTAAAQADPDPGVQLYAMALSTRSMAQSNAHLYDMMFGLSTRGTYRYVESPVQNTARGFAVAYAVLADACERLLQSGRVSVTDSNQIAAELWSAVHGFVTLEMAGHFDHFADPVSMVLRPMAVNHFVGMGDERARAESSADRAMLWWSQQ</sequence>
<dbReference type="PRINTS" id="PR00455">
    <property type="entry name" value="HTHTETR"/>
</dbReference>
<dbReference type="Gene3D" id="1.10.357.10">
    <property type="entry name" value="Tetracycline Repressor, domain 2"/>
    <property type="match status" value="1"/>
</dbReference>
<dbReference type="InterPro" id="IPR025996">
    <property type="entry name" value="MT1864/Rv1816-like_C"/>
</dbReference>
<dbReference type="PANTHER" id="PTHR30055">
    <property type="entry name" value="HTH-TYPE TRANSCRIPTIONAL REGULATOR RUTR"/>
    <property type="match status" value="1"/>
</dbReference>
<dbReference type="Proteomes" id="UP001067235">
    <property type="component" value="Unassembled WGS sequence"/>
</dbReference>
<dbReference type="SUPFAM" id="SSF46689">
    <property type="entry name" value="Homeodomain-like"/>
    <property type="match status" value="1"/>
</dbReference>
<dbReference type="InterPro" id="IPR036271">
    <property type="entry name" value="Tet_transcr_reg_TetR-rel_C_sf"/>
</dbReference>
<protein>
    <submittedName>
        <fullName evidence="6">TetR/AcrR family transcriptional regulator</fullName>
    </submittedName>
</protein>
<dbReference type="InterPro" id="IPR009057">
    <property type="entry name" value="Homeodomain-like_sf"/>
</dbReference>
<organism evidence="6 7">
    <name type="scientific">Gordonia rubripertincta</name>
    <name type="common">Rhodococcus corallinus</name>
    <dbReference type="NCBI Taxonomy" id="36822"/>
    <lineage>
        <taxon>Bacteria</taxon>
        <taxon>Bacillati</taxon>
        <taxon>Actinomycetota</taxon>
        <taxon>Actinomycetes</taxon>
        <taxon>Mycobacteriales</taxon>
        <taxon>Gordoniaceae</taxon>
        <taxon>Gordonia</taxon>
    </lineage>
</organism>
<keyword evidence="1" id="KW-0805">Transcription regulation</keyword>
<name>A0ABT4MPK8_GORRU</name>
<evidence type="ECO:0000256" key="2">
    <source>
        <dbReference type="ARBA" id="ARBA00023125"/>
    </source>
</evidence>
<keyword evidence="3" id="KW-0804">Transcription</keyword>
<evidence type="ECO:0000259" key="5">
    <source>
        <dbReference type="PROSITE" id="PS50977"/>
    </source>
</evidence>
<reference evidence="6" key="1">
    <citation type="submission" date="2022-12" db="EMBL/GenBank/DDBJ databases">
        <authorList>
            <person name="Krivoruchko A.V."/>
            <person name="Elkin A."/>
        </authorList>
    </citation>
    <scope>NUCLEOTIDE SEQUENCE</scope>
    <source>
        <strain evidence="6">IEGM 1388</strain>
    </source>
</reference>
<keyword evidence="2 4" id="KW-0238">DNA-binding</keyword>